<comment type="caution">
    <text evidence="2">The sequence shown here is derived from an EMBL/GenBank/DDBJ whole genome shotgun (WGS) entry which is preliminary data.</text>
</comment>
<proteinExistence type="predicted"/>
<dbReference type="AlphaFoldDB" id="A0A4Q5LPY5"/>
<keyword evidence="3" id="KW-1185">Reference proteome</keyword>
<evidence type="ECO:0000313" key="2">
    <source>
        <dbReference type="EMBL" id="RYU91462.1"/>
    </source>
</evidence>
<sequence>MKNFLLAICFLFISVETFGQQFSQYNTGTLYDSFENPARAAFIPDTTYKIAFNFFIPNFNSNLYLTGNGQVPLKSRAFDGKYLNTGLTIEQGRFSRANLNANVYTIMFKVFTSLDGNSEVGFSTQTRAEGRGLFTDESLLLLNGSDDFKKDDYSNILNNSYTFQTYHQISASYREKISKNFAFGVKLSALLGIQYQKLDITQSHIQFDRANDAADITLQGQYRINYTSGEFNKRDIIPSLRNPGAAISIGTAFKTRDNFNIQFNVKDLGFIHWSKRSIVSDFNTTRTVPDINTYRREDNLYATTYTIIRSGDAAKSFITPTNGKLEISANKSYWFDYDKRFKYSPTVILQKEVFYDGYTAALVNPVQYNNFVGTLSASYNNYGIFSAGLQFMVKAPNAEFYIGSDRLMQSVSLAGAAGRSDSQINKNTSFTGADFFLGFSLKFGQLIEHPMNSSHIPLGDRPGFLKRLWNSIFHPGRDLGD</sequence>
<dbReference type="Pfam" id="PF18990">
    <property type="entry name" value="DUF5723"/>
    <property type="match status" value="1"/>
</dbReference>
<gene>
    <name evidence="2" type="ORF">EWM62_05855</name>
</gene>
<feature type="domain" description="DUF5723" evidence="1">
    <location>
        <begin position="41"/>
        <end position="405"/>
    </location>
</feature>
<dbReference type="RefSeq" id="WP_129875720.1">
    <property type="nucleotide sequence ID" value="NZ_SEWG01000002.1"/>
</dbReference>
<dbReference type="InterPro" id="IPR043781">
    <property type="entry name" value="DUF5723"/>
</dbReference>
<name>A0A4Q5LPY5_9SPHI</name>
<dbReference type="EMBL" id="SEWG01000002">
    <property type="protein sequence ID" value="RYU91462.1"/>
    <property type="molecule type" value="Genomic_DNA"/>
</dbReference>
<accession>A0A4Q5LPY5</accession>
<evidence type="ECO:0000313" key="3">
    <source>
        <dbReference type="Proteomes" id="UP000293331"/>
    </source>
</evidence>
<evidence type="ECO:0000259" key="1">
    <source>
        <dbReference type="Pfam" id="PF18990"/>
    </source>
</evidence>
<dbReference type="OrthoDB" id="783295at2"/>
<reference evidence="2 3" key="1">
    <citation type="submission" date="2019-02" db="EMBL/GenBank/DDBJ databases">
        <title>Bacterial novel species Mucilaginibacter sp. 17JY9-4 isolated from soil.</title>
        <authorList>
            <person name="Jung H.-Y."/>
        </authorList>
    </citation>
    <scope>NUCLEOTIDE SEQUENCE [LARGE SCALE GENOMIC DNA]</scope>
    <source>
        <strain evidence="2 3">17JY9-4</strain>
    </source>
</reference>
<organism evidence="2 3">
    <name type="scientific">Mucilaginibacter terrigena</name>
    <dbReference type="NCBI Taxonomy" id="2492395"/>
    <lineage>
        <taxon>Bacteria</taxon>
        <taxon>Pseudomonadati</taxon>
        <taxon>Bacteroidota</taxon>
        <taxon>Sphingobacteriia</taxon>
        <taxon>Sphingobacteriales</taxon>
        <taxon>Sphingobacteriaceae</taxon>
        <taxon>Mucilaginibacter</taxon>
    </lineage>
</organism>
<protein>
    <recommendedName>
        <fullName evidence="1">DUF5723 domain-containing protein</fullName>
    </recommendedName>
</protein>
<dbReference type="Proteomes" id="UP000293331">
    <property type="component" value="Unassembled WGS sequence"/>
</dbReference>